<feature type="region of interest" description="Disordered" evidence="1">
    <location>
        <begin position="41"/>
        <end position="72"/>
    </location>
</feature>
<dbReference type="SUPFAM" id="SSF47240">
    <property type="entry name" value="Ferritin-like"/>
    <property type="match status" value="1"/>
</dbReference>
<dbReference type="RefSeq" id="WP_085883343.1">
    <property type="nucleotide sequence ID" value="NZ_FWFR01000001.1"/>
</dbReference>
<evidence type="ECO:0000256" key="1">
    <source>
        <dbReference type="SAM" id="MobiDB-lite"/>
    </source>
</evidence>
<evidence type="ECO:0000313" key="2">
    <source>
        <dbReference type="EMBL" id="SLN49245.1"/>
    </source>
</evidence>
<dbReference type="PANTHER" id="PTHR42782:SF4">
    <property type="entry name" value="DUF455 DOMAIN-CONTAINING PROTEIN"/>
    <property type="match status" value="1"/>
</dbReference>
<gene>
    <name evidence="2" type="ORF">OCH7691_02149</name>
</gene>
<dbReference type="CDD" id="cd00657">
    <property type="entry name" value="Ferritin_like"/>
    <property type="match status" value="1"/>
</dbReference>
<dbReference type="AlphaFoldDB" id="A0A1Y5SWA6"/>
<dbReference type="InterPro" id="IPR011197">
    <property type="entry name" value="UCP012318"/>
</dbReference>
<protein>
    <recommendedName>
        <fullName evidence="4">Rhamnosyltransferase</fullName>
    </recommendedName>
</protein>
<dbReference type="PIRSF" id="PIRSF012318">
    <property type="entry name" value="UCP012318"/>
    <property type="match status" value="1"/>
</dbReference>
<dbReference type="EMBL" id="FWFR01000001">
    <property type="protein sequence ID" value="SLN49245.1"/>
    <property type="molecule type" value="Genomic_DNA"/>
</dbReference>
<keyword evidence="3" id="KW-1185">Reference proteome</keyword>
<name>A0A1Y5SWA6_9PROT</name>
<evidence type="ECO:0008006" key="4">
    <source>
        <dbReference type="Google" id="ProtNLM"/>
    </source>
</evidence>
<reference evidence="2 3" key="1">
    <citation type="submission" date="2017-03" db="EMBL/GenBank/DDBJ databases">
        <authorList>
            <person name="Afonso C.L."/>
            <person name="Miller P.J."/>
            <person name="Scott M.A."/>
            <person name="Spackman E."/>
            <person name="Goraichik I."/>
            <person name="Dimitrov K.M."/>
            <person name="Suarez D.L."/>
            <person name="Swayne D.E."/>
        </authorList>
    </citation>
    <scope>NUCLEOTIDE SEQUENCE [LARGE SCALE GENOMIC DNA]</scope>
    <source>
        <strain evidence="2 3">CECT 7691</strain>
    </source>
</reference>
<dbReference type="PANTHER" id="PTHR42782">
    <property type="entry name" value="SI:CH73-314G15.3"/>
    <property type="match status" value="1"/>
</dbReference>
<dbReference type="InterPro" id="IPR009078">
    <property type="entry name" value="Ferritin-like_SF"/>
</dbReference>
<sequence length="273" mass="29651">MSGDLGPVRTVTEAAAAVLGSAEPATKAERSRRMASLWRAGELAVENGGPPMPDRPARPERPELLPPGRMPRRRIGRGRAGRFALLHAVAHIEFNAIDLAWDLVGRFADGGLPDRFFADWIAVGDDEARHFMLVESRLRALGGGYGDLPAHDGLWEAAASTADDLLARLAIVPMVLEARGLDVTPDMIRRLDAAGDTGSAAVLRVIYEDEIGHVAAGRHWFEVIAGHRGLPPEETWQALVRERFRGGLKPPFNAEARDRAGFPERFWGPPAAS</sequence>
<accession>A0A1Y5SWA6</accession>
<dbReference type="Pfam" id="PF04305">
    <property type="entry name" value="DUF455"/>
    <property type="match status" value="1"/>
</dbReference>
<organism evidence="2 3">
    <name type="scientific">Oceanibacterium hippocampi</name>
    <dbReference type="NCBI Taxonomy" id="745714"/>
    <lineage>
        <taxon>Bacteria</taxon>
        <taxon>Pseudomonadati</taxon>
        <taxon>Pseudomonadota</taxon>
        <taxon>Alphaproteobacteria</taxon>
        <taxon>Sneathiellales</taxon>
        <taxon>Sneathiellaceae</taxon>
        <taxon>Oceanibacterium</taxon>
    </lineage>
</organism>
<dbReference type="InParanoid" id="A0A1Y5SWA6"/>
<dbReference type="InterPro" id="IPR007402">
    <property type="entry name" value="DUF455"/>
</dbReference>
<evidence type="ECO:0000313" key="3">
    <source>
        <dbReference type="Proteomes" id="UP000193200"/>
    </source>
</evidence>
<dbReference type="Proteomes" id="UP000193200">
    <property type="component" value="Unassembled WGS sequence"/>
</dbReference>
<proteinExistence type="predicted"/>